<accession>A0A846WER3</accession>
<dbReference type="AlphaFoldDB" id="A0A846WER3"/>
<dbReference type="Pfam" id="PF03466">
    <property type="entry name" value="LysR_substrate"/>
    <property type="match status" value="1"/>
</dbReference>
<dbReference type="Pfam" id="PF00126">
    <property type="entry name" value="HTH_1"/>
    <property type="match status" value="1"/>
</dbReference>
<protein>
    <submittedName>
        <fullName evidence="7">LysR family transcriptional regulator</fullName>
    </submittedName>
</protein>
<keyword evidence="5" id="KW-0804">Transcription</keyword>
<dbReference type="InterPro" id="IPR000847">
    <property type="entry name" value="LysR_HTH_N"/>
</dbReference>
<dbReference type="GO" id="GO:0032993">
    <property type="term" value="C:protein-DNA complex"/>
    <property type="evidence" value="ECO:0007669"/>
    <property type="project" value="TreeGrafter"/>
</dbReference>
<keyword evidence="8" id="KW-1185">Reference proteome</keyword>
<dbReference type="GO" id="GO:0003700">
    <property type="term" value="F:DNA-binding transcription factor activity"/>
    <property type="evidence" value="ECO:0007669"/>
    <property type="project" value="InterPro"/>
</dbReference>
<evidence type="ECO:0000256" key="4">
    <source>
        <dbReference type="ARBA" id="ARBA00023159"/>
    </source>
</evidence>
<evidence type="ECO:0000256" key="3">
    <source>
        <dbReference type="ARBA" id="ARBA00023125"/>
    </source>
</evidence>
<dbReference type="InterPro" id="IPR005119">
    <property type="entry name" value="LysR_subst-bd"/>
</dbReference>
<proteinExistence type="inferred from homology"/>
<feature type="domain" description="HTH lysR-type" evidence="6">
    <location>
        <begin position="1"/>
        <end position="60"/>
    </location>
</feature>
<evidence type="ECO:0000256" key="2">
    <source>
        <dbReference type="ARBA" id="ARBA00023015"/>
    </source>
</evidence>
<dbReference type="InterPro" id="IPR036390">
    <property type="entry name" value="WH_DNA-bd_sf"/>
</dbReference>
<evidence type="ECO:0000313" key="7">
    <source>
        <dbReference type="EMBL" id="NKX91090.1"/>
    </source>
</evidence>
<dbReference type="PRINTS" id="PR00039">
    <property type="entry name" value="HTHLYSR"/>
</dbReference>
<keyword evidence="3" id="KW-0238">DNA-binding</keyword>
<dbReference type="InterPro" id="IPR036388">
    <property type="entry name" value="WH-like_DNA-bd_sf"/>
</dbReference>
<sequence length="305" mass="32841">MDVHGRDLRYFVAIAEQLTFTGAAERLYVSQPALSKQIRKLERQIGTALFVRGPRAVTLTAAGAALLPHARQVLAAWELGEAAVAAAKATQAAVLTIGISTSPGRGILPAIRSRFGTAFPHAKPVLRQFSWEDPSAGLADGSSDVAFVWLPLDRARYDWHVVATEPRLVALPSTHRLATREQIDFADLLAEPFLALPHSAGILRDYWLALDARDGREPVIGAEVSSTEETYEALVNGDGVVLLATGNAPMVTRDGVVCRPVTGISPCELALAWRRDDTRPLVRGYVAACGLARRGRRAEHGVTTA</sequence>
<evidence type="ECO:0000259" key="6">
    <source>
        <dbReference type="PROSITE" id="PS50931"/>
    </source>
</evidence>
<dbReference type="PROSITE" id="PS50931">
    <property type="entry name" value="HTH_LYSR"/>
    <property type="match status" value="1"/>
</dbReference>
<comment type="similarity">
    <text evidence="1">Belongs to the LysR transcriptional regulatory family.</text>
</comment>
<dbReference type="EMBL" id="JAAXOM010000009">
    <property type="protein sequence ID" value="NKX91090.1"/>
    <property type="molecule type" value="Genomic_DNA"/>
</dbReference>
<keyword evidence="4" id="KW-0010">Activator</keyword>
<dbReference type="CDD" id="cd08414">
    <property type="entry name" value="PBP2_LTTR_aromatics_like"/>
    <property type="match status" value="1"/>
</dbReference>
<name>A0A846WER3_9NOCA</name>
<dbReference type="RefSeq" id="WP_067644634.1">
    <property type="nucleotide sequence ID" value="NZ_JAAXOM010000009.1"/>
</dbReference>
<organism evidence="7 8">
    <name type="scientific">Nocardia coubleae</name>
    <dbReference type="NCBI Taxonomy" id="356147"/>
    <lineage>
        <taxon>Bacteria</taxon>
        <taxon>Bacillati</taxon>
        <taxon>Actinomycetota</taxon>
        <taxon>Actinomycetes</taxon>
        <taxon>Mycobacteriales</taxon>
        <taxon>Nocardiaceae</taxon>
        <taxon>Nocardia</taxon>
    </lineage>
</organism>
<dbReference type="SUPFAM" id="SSF46785">
    <property type="entry name" value="Winged helix' DNA-binding domain"/>
    <property type="match status" value="1"/>
</dbReference>
<dbReference type="FunFam" id="1.10.10.10:FF:000001">
    <property type="entry name" value="LysR family transcriptional regulator"/>
    <property type="match status" value="1"/>
</dbReference>
<evidence type="ECO:0000256" key="1">
    <source>
        <dbReference type="ARBA" id="ARBA00009437"/>
    </source>
</evidence>
<dbReference type="Gene3D" id="1.10.10.10">
    <property type="entry name" value="Winged helix-like DNA-binding domain superfamily/Winged helix DNA-binding domain"/>
    <property type="match status" value="1"/>
</dbReference>
<dbReference type="Proteomes" id="UP000572007">
    <property type="component" value="Unassembled WGS sequence"/>
</dbReference>
<dbReference type="PANTHER" id="PTHR30346">
    <property type="entry name" value="TRANSCRIPTIONAL DUAL REGULATOR HCAR-RELATED"/>
    <property type="match status" value="1"/>
</dbReference>
<evidence type="ECO:0000313" key="8">
    <source>
        <dbReference type="Proteomes" id="UP000572007"/>
    </source>
</evidence>
<gene>
    <name evidence="7" type="ORF">HGA10_27785</name>
</gene>
<dbReference type="Gene3D" id="3.40.190.10">
    <property type="entry name" value="Periplasmic binding protein-like II"/>
    <property type="match status" value="2"/>
</dbReference>
<comment type="caution">
    <text evidence="7">The sequence shown here is derived from an EMBL/GenBank/DDBJ whole genome shotgun (WGS) entry which is preliminary data.</text>
</comment>
<evidence type="ECO:0000256" key="5">
    <source>
        <dbReference type="ARBA" id="ARBA00023163"/>
    </source>
</evidence>
<dbReference type="PANTHER" id="PTHR30346:SF0">
    <property type="entry name" value="HCA OPERON TRANSCRIPTIONAL ACTIVATOR HCAR"/>
    <property type="match status" value="1"/>
</dbReference>
<reference evidence="7 8" key="1">
    <citation type="submission" date="2020-04" db="EMBL/GenBank/DDBJ databases">
        <title>MicrobeNet Type strains.</title>
        <authorList>
            <person name="Nicholson A.C."/>
        </authorList>
    </citation>
    <scope>NUCLEOTIDE SEQUENCE [LARGE SCALE GENOMIC DNA]</scope>
    <source>
        <strain evidence="7 8">DSM 44960</strain>
    </source>
</reference>
<dbReference type="GO" id="GO:0003677">
    <property type="term" value="F:DNA binding"/>
    <property type="evidence" value="ECO:0007669"/>
    <property type="project" value="UniProtKB-KW"/>
</dbReference>
<keyword evidence="2" id="KW-0805">Transcription regulation</keyword>
<dbReference type="SUPFAM" id="SSF53850">
    <property type="entry name" value="Periplasmic binding protein-like II"/>
    <property type="match status" value="1"/>
</dbReference>